<sequence>MEVHGVRLMLILLYGLYYLFKLEIVVCIDFCWRWFPYLILVWLWLPNLVLILLIISLI</sequence>
<evidence type="ECO:0000256" key="1">
    <source>
        <dbReference type="SAM" id="Phobius"/>
    </source>
</evidence>
<keyword evidence="1" id="KW-0472">Membrane</keyword>
<dbReference type="EMBL" id="CM017691">
    <property type="protein sequence ID" value="TYH22849.1"/>
    <property type="molecule type" value="Genomic_DNA"/>
</dbReference>
<keyword evidence="1" id="KW-0812">Transmembrane</keyword>
<reference evidence="2 3" key="1">
    <citation type="submission" date="2019-06" db="EMBL/GenBank/DDBJ databases">
        <title>WGS assembly of Gossypium darwinii.</title>
        <authorList>
            <person name="Chen Z.J."/>
            <person name="Sreedasyam A."/>
            <person name="Ando A."/>
            <person name="Song Q."/>
            <person name="De L."/>
            <person name="Hulse-Kemp A."/>
            <person name="Ding M."/>
            <person name="Ye W."/>
            <person name="Kirkbride R."/>
            <person name="Jenkins J."/>
            <person name="Plott C."/>
            <person name="Lovell J."/>
            <person name="Lin Y.-M."/>
            <person name="Vaughn R."/>
            <person name="Liu B."/>
            <person name="Li W."/>
            <person name="Simpson S."/>
            <person name="Scheffler B."/>
            <person name="Saski C."/>
            <person name="Grover C."/>
            <person name="Hu G."/>
            <person name="Conover J."/>
            <person name="Carlson J."/>
            <person name="Shu S."/>
            <person name="Boston L."/>
            <person name="Williams M."/>
            <person name="Peterson D."/>
            <person name="Mcgee K."/>
            <person name="Jones D."/>
            <person name="Wendel J."/>
            <person name="Stelly D."/>
            <person name="Grimwood J."/>
            <person name="Schmutz J."/>
        </authorList>
    </citation>
    <scope>NUCLEOTIDE SEQUENCE [LARGE SCALE GENOMIC DNA]</scope>
    <source>
        <strain evidence="2">1808015.09</strain>
    </source>
</reference>
<organism evidence="2 3">
    <name type="scientific">Gossypium darwinii</name>
    <name type="common">Darwin's cotton</name>
    <name type="synonym">Gossypium barbadense var. darwinii</name>
    <dbReference type="NCBI Taxonomy" id="34276"/>
    <lineage>
        <taxon>Eukaryota</taxon>
        <taxon>Viridiplantae</taxon>
        <taxon>Streptophyta</taxon>
        <taxon>Embryophyta</taxon>
        <taxon>Tracheophyta</taxon>
        <taxon>Spermatophyta</taxon>
        <taxon>Magnoliopsida</taxon>
        <taxon>eudicotyledons</taxon>
        <taxon>Gunneridae</taxon>
        <taxon>Pentapetalae</taxon>
        <taxon>rosids</taxon>
        <taxon>malvids</taxon>
        <taxon>Malvales</taxon>
        <taxon>Malvaceae</taxon>
        <taxon>Malvoideae</taxon>
        <taxon>Gossypium</taxon>
    </lineage>
</organism>
<protein>
    <submittedName>
        <fullName evidence="2">Uncharacterized protein</fullName>
    </submittedName>
</protein>
<name>A0A5D2GZW4_GOSDA</name>
<keyword evidence="1" id="KW-1133">Transmembrane helix</keyword>
<dbReference type="AlphaFoldDB" id="A0A5D2GZW4"/>
<accession>A0A5D2GZW4</accession>
<proteinExistence type="predicted"/>
<feature type="transmembrane region" description="Helical" evidence="1">
    <location>
        <begin position="6"/>
        <end position="28"/>
    </location>
</feature>
<keyword evidence="3" id="KW-1185">Reference proteome</keyword>
<evidence type="ECO:0000313" key="3">
    <source>
        <dbReference type="Proteomes" id="UP000323506"/>
    </source>
</evidence>
<feature type="transmembrane region" description="Helical" evidence="1">
    <location>
        <begin position="35"/>
        <end position="57"/>
    </location>
</feature>
<evidence type="ECO:0000313" key="2">
    <source>
        <dbReference type="EMBL" id="TYH22849.1"/>
    </source>
</evidence>
<dbReference type="Proteomes" id="UP000323506">
    <property type="component" value="Chromosome A04"/>
</dbReference>
<gene>
    <name evidence="2" type="ORF">ES288_A04G162800v1</name>
</gene>